<evidence type="ECO:0000313" key="3">
    <source>
        <dbReference type="Proteomes" id="UP000596661"/>
    </source>
</evidence>
<sequence length="94" mass="10865">MELEDNAQTEADAEVEDNEDQIEVPKILRERGLEGYQLVQDRTKREIHSWARFAKVDLIAFALPVVQQTEIEELGTYEEQISCGNKSKWPQAMD</sequence>
<keyword evidence="3" id="KW-1185">Reference proteome</keyword>
<accession>A0A803QFJ2</accession>
<name>A0A803QFJ2_CANSA</name>
<dbReference type="AlphaFoldDB" id="A0A803QFJ2"/>
<dbReference type="Gramene" id="evm.model.09.249">
    <property type="protein sequence ID" value="cds.evm.model.09.249"/>
    <property type="gene ID" value="evm.TU.09.249"/>
</dbReference>
<feature type="region of interest" description="Disordered" evidence="1">
    <location>
        <begin position="1"/>
        <end position="23"/>
    </location>
</feature>
<dbReference type="Proteomes" id="UP000596661">
    <property type="component" value="Chromosome 9"/>
</dbReference>
<reference evidence="2" key="2">
    <citation type="submission" date="2021-03" db="UniProtKB">
        <authorList>
            <consortium name="EnsemblPlants"/>
        </authorList>
    </citation>
    <scope>IDENTIFICATION</scope>
</reference>
<proteinExistence type="predicted"/>
<evidence type="ECO:0000256" key="1">
    <source>
        <dbReference type="SAM" id="MobiDB-lite"/>
    </source>
</evidence>
<evidence type="ECO:0000313" key="2">
    <source>
        <dbReference type="EnsemblPlants" id="cds.evm.model.09.249"/>
    </source>
</evidence>
<feature type="compositionally biased region" description="Acidic residues" evidence="1">
    <location>
        <begin position="1"/>
        <end position="22"/>
    </location>
</feature>
<organism evidence="2 3">
    <name type="scientific">Cannabis sativa</name>
    <name type="common">Hemp</name>
    <name type="synonym">Marijuana</name>
    <dbReference type="NCBI Taxonomy" id="3483"/>
    <lineage>
        <taxon>Eukaryota</taxon>
        <taxon>Viridiplantae</taxon>
        <taxon>Streptophyta</taxon>
        <taxon>Embryophyta</taxon>
        <taxon>Tracheophyta</taxon>
        <taxon>Spermatophyta</taxon>
        <taxon>Magnoliopsida</taxon>
        <taxon>eudicotyledons</taxon>
        <taxon>Gunneridae</taxon>
        <taxon>Pentapetalae</taxon>
        <taxon>rosids</taxon>
        <taxon>fabids</taxon>
        <taxon>Rosales</taxon>
        <taxon>Cannabaceae</taxon>
        <taxon>Cannabis</taxon>
    </lineage>
</organism>
<protein>
    <submittedName>
        <fullName evidence="2">Uncharacterized protein</fullName>
    </submittedName>
</protein>
<reference evidence="2" key="1">
    <citation type="submission" date="2018-11" db="EMBL/GenBank/DDBJ databases">
        <authorList>
            <person name="Grassa J C."/>
        </authorList>
    </citation>
    <scope>NUCLEOTIDE SEQUENCE [LARGE SCALE GENOMIC DNA]</scope>
</reference>
<dbReference type="EMBL" id="UZAU01000718">
    <property type="status" value="NOT_ANNOTATED_CDS"/>
    <property type="molecule type" value="Genomic_DNA"/>
</dbReference>
<dbReference type="EnsemblPlants" id="evm.model.09.249">
    <property type="protein sequence ID" value="cds.evm.model.09.249"/>
    <property type="gene ID" value="evm.TU.09.249"/>
</dbReference>